<dbReference type="Proteomes" id="UP001060919">
    <property type="component" value="Chromosome"/>
</dbReference>
<evidence type="ECO:0000313" key="1">
    <source>
        <dbReference type="EMBL" id="BDS14547.1"/>
    </source>
</evidence>
<dbReference type="AlphaFoldDB" id="A0A916DW85"/>
<gene>
    <name evidence="1" type="ORF">AsAng_0053280</name>
</gene>
<dbReference type="EMBL" id="AP026867">
    <property type="protein sequence ID" value="BDS14547.1"/>
    <property type="molecule type" value="Genomic_DNA"/>
</dbReference>
<dbReference type="RefSeq" id="WP_264789762.1">
    <property type="nucleotide sequence ID" value="NZ_AP026867.1"/>
</dbReference>
<name>A0A916DW85_9BACT</name>
<accession>A0A916DW85</accession>
<evidence type="ECO:0000313" key="2">
    <source>
        <dbReference type="Proteomes" id="UP001060919"/>
    </source>
</evidence>
<sequence>MKAFFSKPITWLLTFFNVGIYNLSDGIDSLIMKLNFIGLHNHANTIITLSQSIEYQQGIIIILDTLKCLFIHDQSKTHLQIFQMALSQIQTIVFLFKTTL</sequence>
<protein>
    <submittedName>
        <fullName evidence="1">Uncharacterized protein</fullName>
    </submittedName>
</protein>
<organism evidence="1 2">
    <name type="scientific">Aureispira anguillae</name>
    <dbReference type="NCBI Taxonomy" id="2864201"/>
    <lineage>
        <taxon>Bacteria</taxon>
        <taxon>Pseudomonadati</taxon>
        <taxon>Bacteroidota</taxon>
        <taxon>Saprospiria</taxon>
        <taxon>Saprospirales</taxon>
        <taxon>Saprospiraceae</taxon>
        <taxon>Aureispira</taxon>
    </lineage>
</organism>
<keyword evidence="2" id="KW-1185">Reference proteome</keyword>
<proteinExistence type="predicted"/>
<dbReference type="KEGG" id="aup:AsAng_0053280"/>
<reference evidence="1" key="1">
    <citation type="submission" date="2022-09" db="EMBL/GenBank/DDBJ databases">
        <title>Aureispira anguillicida sp. nov., isolated from Leptocephalus of Japanese eel Anguilla japonica.</title>
        <authorList>
            <person name="Yuasa K."/>
            <person name="Mekata T."/>
            <person name="Ikunari K."/>
        </authorList>
    </citation>
    <scope>NUCLEOTIDE SEQUENCE</scope>
    <source>
        <strain evidence="1">EL160426</strain>
    </source>
</reference>